<feature type="region of interest" description="Disordered" evidence="1">
    <location>
        <begin position="1"/>
        <end position="41"/>
    </location>
</feature>
<dbReference type="Proteomes" id="UP000095192">
    <property type="component" value="Unassembled WGS sequence"/>
</dbReference>
<organism evidence="2 3">
    <name type="scientific">Cyclospora cayetanensis</name>
    <dbReference type="NCBI Taxonomy" id="88456"/>
    <lineage>
        <taxon>Eukaryota</taxon>
        <taxon>Sar</taxon>
        <taxon>Alveolata</taxon>
        <taxon>Apicomplexa</taxon>
        <taxon>Conoidasida</taxon>
        <taxon>Coccidia</taxon>
        <taxon>Eucoccidiorida</taxon>
        <taxon>Eimeriorina</taxon>
        <taxon>Eimeriidae</taxon>
        <taxon>Cyclospora</taxon>
    </lineage>
</organism>
<dbReference type="VEuPathDB" id="ToxoDB:LOC34619465"/>
<protein>
    <submittedName>
        <fullName evidence="2">Uncharacterized protein</fullName>
    </submittedName>
</protein>
<evidence type="ECO:0000313" key="2">
    <source>
        <dbReference type="EMBL" id="OEH73845.1"/>
    </source>
</evidence>
<feature type="compositionally biased region" description="Basic and acidic residues" evidence="1">
    <location>
        <begin position="1"/>
        <end position="28"/>
    </location>
</feature>
<name>A0A1D3CRL0_9EIME</name>
<comment type="caution">
    <text evidence="2">The sequence shown here is derived from an EMBL/GenBank/DDBJ whole genome shotgun (WGS) entry which is preliminary data.</text>
</comment>
<gene>
    <name evidence="2" type="ORF">cyc_02635</name>
</gene>
<keyword evidence="3" id="KW-1185">Reference proteome</keyword>
<evidence type="ECO:0000256" key="1">
    <source>
        <dbReference type="SAM" id="MobiDB-lite"/>
    </source>
</evidence>
<evidence type="ECO:0000313" key="3">
    <source>
        <dbReference type="Proteomes" id="UP000095192"/>
    </source>
</evidence>
<proteinExistence type="predicted"/>
<dbReference type="AlphaFoldDB" id="A0A1D3CRL0"/>
<dbReference type="EMBL" id="JROU02002227">
    <property type="protein sequence ID" value="OEH73845.1"/>
    <property type="molecule type" value="Genomic_DNA"/>
</dbReference>
<dbReference type="VEuPathDB" id="ToxoDB:cyc_02635"/>
<dbReference type="InParanoid" id="A0A1D3CRL0"/>
<reference evidence="2 3" key="1">
    <citation type="journal article" date="2016" name="BMC Genomics">
        <title>Comparative genomics reveals Cyclospora cayetanensis possesses coccidia-like metabolism and invasion components but unique surface antigens.</title>
        <authorList>
            <person name="Liu S."/>
            <person name="Wang L."/>
            <person name="Zheng H."/>
            <person name="Xu Z."/>
            <person name="Roellig D.M."/>
            <person name="Li N."/>
            <person name="Frace M.A."/>
            <person name="Tang K."/>
            <person name="Arrowood M.J."/>
            <person name="Moss D.M."/>
            <person name="Zhang L."/>
            <person name="Feng Y."/>
            <person name="Xiao L."/>
        </authorList>
    </citation>
    <scope>NUCLEOTIDE SEQUENCE [LARGE SCALE GENOMIC DNA]</scope>
    <source>
        <strain evidence="2 3">CHN_HEN01</strain>
    </source>
</reference>
<sequence length="186" mass="20762">MDIFVRKHEETAQDEVKGAGMLDKDSHEAVPATEGLEPLGTKTPDLAAISTDLFAAPPDPSKRRRSTTVSQDHAGCYLAYDQNLVKKDYYSGICSFFKLVRDFKGDLTLLPAAEDFELKEMILVGLHGNEIVRYDKFDFTYPYVDLDCIALVPKRSIAFTSKHMEQAIFMGKVGKEGFGLSLKSRT</sequence>
<accession>A0A1D3CRL0</accession>